<name>A0A3P5YJ26_BRACM</name>
<reference evidence="2" key="1">
    <citation type="submission" date="2018-11" db="EMBL/GenBank/DDBJ databases">
        <authorList>
            <consortium name="Genoscope - CEA"/>
            <person name="William W."/>
        </authorList>
    </citation>
    <scope>NUCLEOTIDE SEQUENCE</scope>
</reference>
<dbReference type="EMBL" id="LS974622">
    <property type="protein sequence ID" value="CAG7871762.1"/>
    <property type="molecule type" value="Genomic_DNA"/>
</dbReference>
<protein>
    <submittedName>
        <fullName evidence="1">Uncharacterized protein</fullName>
    </submittedName>
</protein>
<organism evidence="2">
    <name type="scientific">Brassica campestris</name>
    <name type="common">Field mustard</name>
    <dbReference type="NCBI Taxonomy" id="3711"/>
    <lineage>
        <taxon>Eukaryota</taxon>
        <taxon>Viridiplantae</taxon>
        <taxon>Streptophyta</taxon>
        <taxon>Embryophyta</taxon>
        <taxon>Tracheophyta</taxon>
        <taxon>Spermatophyta</taxon>
        <taxon>Magnoliopsida</taxon>
        <taxon>eudicotyledons</taxon>
        <taxon>Gunneridae</taxon>
        <taxon>Pentapetalae</taxon>
        <taxon>rosids</taxon>
        <taxon>malvids</taxon>
        <taxon>Brassicales</taxon>
        <taxon>Brassicaceae</taxon>
        <taxon>Brassiceae</taxon>
        <taxon>Brassica</taxon>
    </lineage>
</organism>
<sequence>KQKCFLRNTFIYLDIQKTFHQYLHAYSGPKATSNVVGRICLIQRSDIYNKNTDTKIIIA</sequence>
<dbReference type="EMBL" id="LR031569">
    <property type="protein sequence ID" value="VDC67667.1"/>
    <property type="molecule type" value="Genomic_DNA"/>
</dbReference>
<dbReference type="Gramene" id="A06p40020.2_BraZ1">
    <property type="protein sequence ID" value="A06p40020.2_BraZ1.CDS"/>
    <property type="gene ID" value="A06g40020.2_BraZ1"/>
</dbReference>
<evidence type="ECO:0000313" key="1">
    <source>
        <dbReference type="EMBL" id="CAG7871762.1"/>
    </source>
</evidence>
<feature type="non-terminal residue" evidence="2">
    <location>
        <position position="1"/>
    </location>
</feature>
<proteinExistence type="predicted"/>
<accession>A0A3P5YJ26</accession>
<evidence type="ECO:0000313" key="2">
    <source>
        <dbReference type="EMBL" id="VDC67667.1"/>
    </source>
</evidence>
<dbReference type="AlphaFoldDB" id="A0A3P5YJ26"/>
<dbReference type="Proteomes" id="UP000694005">
    <property type="component" value="Chromosome A06"/>
</dbReference>
<gene>
    <name evidence="2" type="ORF">BRAA06T26207Z</name>
    <name evidence="1" type="ORF">BRAPAZ1V2_A06P40020.2</name>
</gene>